<dbReference type="EMBL" id="JASNQZ010000007">
    <property type="protein sequence ID" value="KAL0954975.1"/>
    <property type="molecule type" value="Genomic_DNA"/>
</dbReference>
<name>A0ABR3JHN6_9AGAR</name>
<dbReference type="InterPro" id="IPR010979">
    <property type="entry name" value="Ribosomal_uS13-like_H2TH"/>
</dbReference>
<feature type="coiled-coil region" evidence="1">
    <location>
        <begin position="476"/>
        <end position="521"/>
    </location>
</feature>
<evidence type="ECO:0000313" key="4">
    <source>
        <dbReference type="Proteomes" id="UP001556367"/>
    </source>
</evidence>
<protein>
    <submittedName>
        <fullName evidence="3">Uncharacterized protein</fullName>
    </submittedName>
</protein>
<proteinExistence type="predicted"/>
<keyword evidence="1" id="KW-0175">Coiled coil</keyword>
<feature type="region of interest" description="Disordered" evidence="2">
    <location>
        <begin position="453"/>
        <end position="475"/>
    </location>
</feature>
<keyword evidence="4" id="KW-1185">Reference proteome</keyword>
<organism evidence="3 4">
    <name type="scientific">Hohenbuehelia grisea</name>
    <dbReference type="NCBI Taxonomy" id="104357"/>
    <lineage>
        <taxon>Eukaryota</taxon>
        <taxon>Fungi</taxon>
        <taxon>Dikarya</taxon>
        <taxon>Basidiomycota</taxon>
        <taxon>Agaricomycotina</taxon>
        <taxon>Agaricomycetes</taxon>
        <taxon>Agaricomycetidae</taxon>
        <taxon>Agaricales</taxon>
        <taxon>Pleurotineae</taxon>
        <taxon>Pleurotaceae</taxon>
        <taxon>Hohenbuehelia</taxon>
    </lineage>
</organism>
<sequence>MPEQSEVACFAYRIANRAGAPKSVDEQTPFMLLVHPPVFSRRDDRDFGDPHAWNVTVDHNSPFRHVPCPNPPPGAAVMSDTAYTVVSKGRPWEHLLKPAAPAPLYCRQRGKYLLVGNVNEWNFRFFKNKPDMPFDWIAEEAEAERSFRAFFASDLARTWSIAIIEVFVGFNNKGFRFVGGIGRHLAMDILYLAGILPGTPVCRMSRDMQDRLLAAIKEYMASLQSVAYTKQVCSVPKGLKNPFRFNDASNAAYFISWVKCHHRTKVQMPIGLFLLYATLGYFDYEHVLGQPYPSHAADKFISRACGRNHNRVSTKEQRIWRPVVYRSDNDNRAGGGRGSWTPIVCKIPDDYHGSIMHYVDKDLAKFSFCTTIGPRRKQEKNEESQGGRPLLARTTHDAVTYVSIKGQRSPFKPDDDMRKYVVMSDYVARVANSRENLEKEKQAQTRAHLKHKLKTSTGDDHIDQDKPMVPIPRDSIVGTQTDIDAKRRARQELKEEREKVEQEAERKRKEALYKKIRLEREQDEWHREHGFVQIVDHKLHPDDGRPNKRKAKVVPPSPLSKCISLKPTCFDASKWGKIVSAPSLPQSLQKDPSSECDELEYAFNADKRRAQEEWDCMVREAGESADAERLLAAQLARDSIDYYDY</sequence>
<evidence type="ECO:0000256" key="1">
    <source>
        <dbReference type="SAM" id="Coils"/>
    </source>
</evidence>
<comment type="caution">
    <text evidence="3">The sequence shown here is derived from an EMBL/GenBank/DDBJ whole genome shotgun (WGS) entry which is preliminary data.</text>
</comment>
<dbReference type="Gene3D" id="1.10.8.50">
    <property type="match status" value="1"/>
</dbReference>
<evidence type="ECO:0000256" key="2">
    <source>
        <dbReference type="SAM" id="MobiDB-lite"/>
    </source>
</evidence>
<evidence type="ECO:0000313" key="3">
    <source>
        <dbReference type="EMBL" id="KAL0954975.1"/>
    </source>
</evidence>
<reference evidence="4" key="1">
    <citation type="submission" date="2024-06" db="EMBL/GenBank/DDBJ databases">
        <title>Multi-omics analyses provide insights into the biosynthesis of the anticancer antibiotic pleurotin in Hohenbuehelia grisea.</title>
        <authorList>
            <person name="Weaver J.A."/>
            <person name="Alberti F."/>
        </authorList>
    </citation>
    <scope>NUCLEOTIDE SEQUENCE [LARGE SCALE GENOMIC DNA]</scope>
    <source>
        <strain evidence="4">T-177</strain>
    </source>
</reference>
<feature type="compositionally biased region" description="Basic and acidic residues" evidence="2">
    <location>
        <begin position="457"/>
        <end position="466"/>
    </location>
</feature>
<dbReference type="SUPFAM" id="SSF46946">
    <property type="entry name" value="S13-like H2TH domain"/>
    <property type="match status" value="1"/>
</dbReference>
<gene>
    <name evidence="3" type="ORF">HGRIS_003905</name>
</gene>
<dbReference type="Proteomes" id="UP001556367">
    <property type="component" value="Unassembled WGS sequence"/>
</dbReference>
<accession>A0ABR3JHN6</accession>